<dbReference type="AlphaFoldDB" id="J9C702"/>
<gene>
    <name evidence="1" type="ORF">EVA_16282</name>
</gene>
<name>J9C702_9ZZZZ</name>
<sequence>MDNTELNRRLKDRAVALGLCRQWTGEWESNETKDHLIKKYKKGIDFCIKHDYPNNEFIKANFPKKLLHDNLVFVDEHIDMIGKSGVYVINGSCEGSLMFSGYSAATVYVRHDTNISITAKDFAKVFVSVFDDAELNVKAFEGSKIYVYGKSDRCKIAGAGNWLLRQSV</sequence>
<protein>
    <submittedName>
        <fullName evidence="1">Uncharacterized protein</fullName>
    </submittedName>
</protein>
<evidence type="ECO:0000313" key="1">
    <source>
        <dbReference type="EMBL" id="EJW95600.1"/>
    </source>
</evidence>
<dbReference type="EMBL" id="AMCI01005710">
    <property type="protein sequence ID" value="EJW95600.1"/>
    <property type="molecule type" value="Genomic_DNA"/>
</dbReference>
<comment type="caution">
    <text evidence="1">The sequence shown here is derived from an EMBL/GenBank/DDBJ whole genome shotgun (WGS) entry which is preliminary data.</text>
</comment>
<organism evidence="1">
    <name type="scientific">gut metagenome</name>
    <dbReference type="NCBI Taxonomy" id="749906"/>
    <lineage>
        <taxon>unclassified sequences</taxon>
        <taxon>metagenomes</taxon>
        <taxon>organismal metagenomes</taxon>
    </lineage>
</organism>
<reference evidence="1" key="1">
    <citation type="journal article" date="2012" name="PLoS ONE">
        <title>Gene sets for utilization of primary and secondary nutrition supplies in the distal gut of endangered iberian lynx.</title>
        <authorList>
            <person name="Alcaide M."/>
            <person name="Messina E."/>
            <person name="Richter M."/>
            <person name="Bargiela R."/>
            <person name="Peplies J."/>
            <person name="Huws S.A."/>
            <person name="Newbold C.J."/>
            <person name="Golyshin P.N."/>
            <person name="Simon M.A."/>
            <person name="Lopez G."/>
            <person name="Yakimov M.M."/>
            <person name="Ferrer M."/>
        </authorList>
    </citation>
    <scope>NUCLEOTIDE SEQUENCE</scope>
</reference>
<accession>J9C702</accession>
<proteinExistence type="predicted"/>